<organism evidence="2 3">
    <name type="scientific">Leptospira santarosai str. MOR084</name>
    <dbReference type="NCBI Taxonomy" id="1049984"/>
    <lineage>
        <taxon>Bacteria</taxon>
        <taxon>Pseudomonadati</taxon>
        <taxon>Spirochaetota</taxon>
        <taxon>Spirochaetia</taxon>
        <taxon>Leptospirales</taxon>
        <taxon>Leptospiraceae</taxon>
        <taxon>Leptospira</taxon>
    </lineage>
</organism>
<evidence type="ECO:0000259" key="1">
    <source>
        <dbReference type="PROSITE" id="PS50943"/>
    </source>
</evidence>
<reference evidence="2" key="1">
    <citation type="submission" date="2012-10" db="EMBL/GenBank/DDBJ databases">
        <authorList>
            <person name="Harkins D.M."/>
            <person name="Durkin A.S."/>
            <person name="Brinkac L.M."/>
            <person name="Haft D.H."/>
            <person name="Selengut J.D."/>
            <person name="Sanka R."/>
            <person name="DePew J."/>
            <person name="Purushe J."/>
            <person name="Matthias M.A."/>
            <person name="Vinetz J.M."/>
            <person name="Sutton G.G."/>
            <person name="Nierman W.C."/>
            <person name="Fouts D.E."/>
        </authorList>
    </citation>
    <scope>NUCLEOTIDE SEQUENCE [LARGE SCALE GENOMIC DNA]</scope>
    <source>
        <strain evidence="2">MOR084</strain>
    </source>
</reference>
<dbReference type="EMBL" id="AHON02000058">
    <property type="protein sequence ID" value="EKO33151.1"/>
    <property type="molecule type" value="Genomic_DNA"/>
</dbReference>
<protein>
    <submittedName>
        <fullName evidence="2">Cro/C1-type HTH DNA-binding domain protein</fullName>
    </submittedName>
</protein>
<dbReference type="SMART" id="SM00530">
    <property type="entry name" value="HTH_XRE"/>
    <property type="match status" value="1"/>
</dbReference>
<dbReference type="RefSeq" id="WP_004471330.1">
    <property type="nucleotide sequence ID" value="NZ_AHON02000058.1"/>
</dbReference>
<dbReference type="PROSITE" id="PS50943">
    <property type="entry name" value="HTH_CROC1"/>
    <property type="match status" value="1"/>
</dbReference>
<comment type="caution">
    <text evidence="2">The sequence shown here is derived from an EMBL/GenBank/DDBJ whole genome shotgun (WGS) entry which is preliminary data.</text>
</comment>
<keyword evidence="2" id="KW-0238">DNA-binding</keyword>
<dbReference type="GO" id="GO:0003677">
    <property type="term" value="F:DNA binding"/>
    <property type="evidence" value="ECO:0007669"/>
    <property type="project" value="UniProtKB-KW"/>
</dbReference>
<sequence length="98" mass="11481">MQKKTTFERVMRNPERRKSFDKKYNEFLLSEVIVQLMEMEKVSVRKLAKLTNLSPTVIQEIKTGKQENPTFQSLVKVMEALDAEIVFKKGRKELAHVP</sequence>
<keyword evidence="3" id="KW-1185">Reference proteome</keyword>
<evidence type="ECO:0000313" key="2">
    <source>
        <dbReference type="EMBL" id="EKO33151.1"/>
    </source>
</evidence>
<feature type="domain" description="HTH cro/C1-type" evidence="1">
    <location>
        <begin position="33"/>
        <end position="88"/>
    </location>
</feature>
<dbReference type="InterPro" id="IPR001387">
    <property type="entry name" value="Cro/C1-type_HTH"/>
</dbReference>
<dbReference type="SUPFAM" id="SSF47413">
    <property type="entry name" value="lambda repressor-like DNA-binding domains"/>
    <property type="match status" value="1"/>
</dbReference>
<dbReference type="Proteomes" id="UP000006329">
    <property type="component" value="Unassembled WGS sequence"/>
</dbReference>
<proteinExistence type="predicted"/>
<dbReference type="Pfam" id="PF13443">
    <property type="entry name" value="HTH_26"/>
    <property type="match status" value="1"/>
</dbReference>
<dbReference type="AlphaFoldDB" id="A0A0E2BP51"/>
<evidence type="ECO:0000313" key="3">
    <source>
        <dbReference type="Proteomes" id="UP000006329"/>
    </source>
</evidence>
<accession>A0A0E2BP51</accession>
<dbReference type="Gene3D" id="1.10.260.40">
    <property type="entry name" value="lambda repressor-like DNA-binding domains"/>
    <property type="match status" value="1"/>
</dbReference>
<dbReference type="InterPro" id="IPR010982">
    <property type="entry name" value="Lambda_DNA-bd_dom_sf"/>
</dbReference>
<gene>
    <name evidence="2" type="ORF">LEP1GSC179_0167</name>
</gene>
<name>A0A0E2BP51_9LEPT</name>